<comment type="caution">
    <text evidence="9">The sequence shown here is derived from an EMBL/GenBank/DDBJ whole genome shotgun (WGS) entry which is preliminary data.</text>
</comment>
<evidence type="ECO:0000256" key="3">
    <source>
        <dbReference type="ARBA" id="ARBA00023002"/>
    </source>
</evidence>
<dbReference type="Pfam" id="PF14833">
    <property type="entry name" value="NAD_binding_11"/>
    <property type="match status" value="1"/>
</dbReference>
<dbReference type="OrthoDB" id="9777604at2"/>
<evidence type="ECO:0000256" key="2">
    <source>
        <dbReference type="ARBA" id="ARBA00022456"/>
    </source>
</evidence>
<dbReference type="RefSeq" id="WP_136386154.1">
    <property type="nucleotide sequence ID" value="NZ_SSOD01000015.1"/>
</dbReference>
<dbReference type="InterPro" id="IPR002204">
    <property type="entry name" value="3-OH-isobutyrate_DH-rel_CS"/>
</dbReference>
<gene>
    <name evidence="9" type="primary">mmsB</name>
    <name evidence="9" type="ORF">E6O51_16760</name>
</gene>
<dbReference type="InterPro" id="IPR008927">
    <property type="entry name" value="6-PGluconate_DH-like_C_sf"/>
</dbReference>
<dbReference type="InterPro" id="IPR029154">
    <property type="entry name" value="HIBADH-like_NADP-bd"/>
</dbReference>
<dbReference type="Gene3D" id="1.10.1040.10">
    <property type="entry name" value="N-(1-d-carboxylethyl)-l-norvaline Dehydrogenase, domain 2"/>
    <property type="match status" value="1"/>
</dbReference>
<name>A0A4S4AH88_9RHOO</name>
<dbReference type="InterPro" id="IPR006115">
    <property type="entry name" value="6PGDH_NADP-bd"/>
</dbReference>
<evidence type="ECO:0000259" key="8">
    <source>
        <dbReference type="Pfam" id="PF14833"/>
    </source>
</evidence>
<dbReference type="FunFam" id="1.10.1040.10:FF:000006">
    <property type="entry name" value="3-hydroxyisobutyrate dehydrogenase"/>
    <property type="match status" value="1"/>
</dbReference>
<proteinExistence type="inferred from homology"/>
<sequence length="302" mass="29611">MNDHTIAFIGLGNMGGPMAANLAGAGLAVQAFDLDPAACARVAEHGARIAESARAAAEGADVVISMLPASRHVEGLFLGSGGEPGLLAGLAAGTLVIDCSTIAPASAQKLAQAGRAGGIAVLDAPVSGGTAGAAAGTLTFMIGGDAADLARAEPLLRHMGRNLFHAGGAGAGQAAKLCNNMLLGILMIGTGEALSLGEALGLDPAVLSGIMQKSSGANWVLEKYNPVPGVMEGVPASRGYSGGFGTDLMLKDLGLAAEAAIASRTPVLLGGLAGSLYAAHSRAGQGGLDFSSIIGLLRPRGA</sequence>
<keyword evidence="4 6" id="KW-0520">NAD</keyword>
<keyword evidence="2 6" id="KW-0101">Branched-chain amino acid catabolism</keyword>
<reference evidence="9 10" key="1">
    <citation type="submission" date="2019-04" db="EMBL/GenBank/DDBJ databases">
        <title>Azoarcus rhizosphaerae sp. nov. isolated from rhizosphere of Ficus religiosa.</title>
        <authorList>
            <person name="Lin S.-Y."/>
            <person name="Hameed A."/>
            <person name="Hsu Y.-H."/>
            <person name="Young C.-C."/>
        </authorList>
    </citation>
    <scope>NUCLEOTIDE SEQUENCE [LARGE SCALE GENOMIC DNA]</scope>
    <source>
        <strain evidence="9 10">CC-YHH848</strain>
    </source>
</reference>
<dbReference type="PIRSF" id="PIRSF000103">
    <property type="entry name" value="HIBADH"/>
    <property type="match status" value="1"/>
</dbReference>
<dbReference type="PANTHER" id="PTHR22981">
    <property type="entry name" value="3-HYDROXYISOBUTYRATE DEHYDROGENASE-RELATED"/>
    <property type="match status" value="1"/>
</dbReference>
<dbReference type="InterPro" id="IPR036291">
    <property type="entry name" value="NAD(P)-bd_dom_sf"/>
</dbReference>
<keyword evidence="3 6" id="KW-0560">Oxidoreductase</keyword>
<evidence type="ECO:0000256" key="4">
    <source>
        <dbReference type="ARBA" id="ARBA00023027"/>
    </source>
</evidence>
<feature type="domain" description="6-phosphogluconate dehydrogenase NADP-binding" evidence="7">
    <location>
        <begin position="5"/>
        <end position="167"/>
    </location>
</feature>
<dbReference type="InterPro" id="IPR011548">
    <property type="entry name" value="HIBADH"/>
</dbReference>
<dbReference type="InterPro" id="IPR013328">
    <property type="entry name" value="6PGD_dom2"/>
</dbReference>
<evidence type="ECO:0000256" key="5">
    <source>
        <dbReference type="PIRSR" id="PIRSR000103-1"/>
    </source>
</evidence>
<dbReference type="NCBIfam" id="TIGR01692">
    <property type="entry name" value="HIBADH"/>
    <property type="match status" value="1"/>
</dbReference>
<feature type="domain" description="3-hydroxyisobutyrate dehydrogenase-like NAD-binding" evidence="8">
    <location>
        <begin position="170"/>
        <end position="297"/>
    </location>
</feature>
<evidence type="ECO:0000313" key="9">
    <source>
        <dbReference type="EMBL" id="THF58640.1"/>
    </source>
</evidence>
<dbReference type="Proteomes" id="UP000307956">
    <property type="component" value="Unassembled WGS sequence"/>
</dbReference>
<dbReference type="UniPathway" id="UPA00362"/>
<dbReference type="AlphaFoldDB" id="A0A4S4AH88"/>
<evidence type="ECO:0000256" key="6">
    <source>
        <dbReference type="RuleBase" id="RU910714"/>
    </source>
</evidence>
<dbReference type="SUPFAM" id="SSF51735">
    <property type="entry name" value="NAD(P)-binding Rossmann-fold domains"/>
    <property type="match status" value="1"/>
</dbReference>
<evidence type="ECO:0000313" key="10">
    <source>
        <dbReference type="Proteomes" id="UP000307956"/>
    </source>
</evidence>
<comment type="pathway">
    <text evidence="6">Amino-acid degradation; L-valine degradation.</text>
</comment>
<dbReference type="GO" id="GO:0008442">
    <property type="term" value="F:3-hydroxyisobutyrate dehydrogenase activity"/>
    <property type="evidence" value="ECO:0007669"/>
    <property type="project" value="UniProtKB-EC"/>
</dbReference>
<dbReference type="GO" id="GO:0006574">
    <property type="term" value="P:L-valine catabolic process"/>
    <property type="evidence" value="ECO:0007669"/>
    <property type="project" value="UniProtKB-UniPathway"/>
</dbReference>
<comment type="similarity">
    <text evidence="1 6">Belongs to the HIBADH-related family.</text>
</comment>
<dbReference type="SUPFAM" id="SSF48179">
    <property type="entry name" value="6-phosphogluconate dehydrogenase C-terminal domain-like"/>
    <property type="match status" value="1"/>
</dbReference>
<evidence type="ECO:0000256" key="1">
    <source>
        <dbReference type="ARBA" id="ARBA00009080"/>
    </source>
</evidence>
<feature type="active site" evidence="5">
    <location>
        <position position="176"/>
    </location>
</feature>
<dbReference type="EC" id="1.1.1.31" evidence="6"/>
<dbReference type="GO" id="GO:0050661">
    <property type="term" value="F:NADP binding"/>
    <property type="evidence" value="ECO:0007669"/>
    <property type="project" value="InterPro"/>
</dbReference>
<protein>
    <recommendedName>
        <fullName evidence="6">3-hydroxyisobutyrate dehydrogenase</fullName>
        <shortName evidence="6">HIBADH</shortName>
        <ecNumber evidence="6">1.1.1.31</ecNumber>
    </recommendedName>
</protein>
<dbReference type="GO" id="GO:0051287">
    <property type="term" value="F:NAD binding"/>
    <property type="evidence" value="ECO:0007669"/>
    <property type="project" value="InterPro"/>
</dbReference>
<accession>A0A4S4AH88</accession>
<dbReference type="Gene3D" id="3.40.50.720">
    <property type="entry name" value="NAD(P)-binding Rossmann-like Domain"/>
    <property type="match status" value="1"/>
</dbReference>
<dbReference type="Pfam" id="PF03446">
    <property type="entry name" value="NAD_binding_2"/>
    <property type="match status" value="1"/>
</dbReference>
<dbReference type="PANTHER" id="PTHR22981:SF7">
    <property type="entry name" value="3-HYDROXYISOBUTYRATE DEHYDROGENASE, MITOCHONDRIAL"/>
    <property type="match status" value="1"/>
</dbReference>
<organism evidence="9 10">
    <name type="scientific">Pseudothauera rhizosphaerae</name>
    <dbReference type="NCBI Taxonomy" id="2565932"/>
    <lineage>
        <taxon>Bacteria</taxon>
        <taxon>Pseudomonadati</taxon>
        <taxon>Pseudomonadota</taxon>
        <taxon>Betaproteobacteria</taxon>
        <taxon>Rhodocyclales</taxon>
        <taxon>Zoogloeaceae</taxon>
        <taxon>Pseudothauera</taxon>
    </lineage>
</organism>
<keyword evidence="10" id="KW-1185">Reference proteome</keyword>
<dbReference type="InterPro" id="IPR015815">
    <property type="entry name" value="HIBADH-related"/>
</dbReference>
<evidence type="ECO:0000259" key="7">
    <source>
        <dbReference type="Pfam" id="PF03446"/>
    </source>
</evidence>
<dbReference type="EMBL" id="SSOD01000015">
    <property type="protein sequence ID" value="THF58640.1"/>
    <property type="molecule type" value="Genomic_DNA"/>
</dbReference>
<dbReference type="PROSITE" id="PS00895">
    <property type="entry name" value="3_HYDROXYISOBUT_DH"/>
    <property type="match status" value="1"/>
</dbReference>
<comment type="catalytic activity">
    <reaction evidence="6">
        <text>3-hydroxy-2-methylpropanoate + NAD(+) = 2-methyl-3-oxopropanoate + NADH + H(+)</text>
        <dbReference type="Rhea" id="RHEA:17681"/>
        <dbReference type="ChEBI" id="CHEBI:11805"/>
        <dbReference type="ChEBI" id="CHEBI:15378"/>
        <dbReference type="ChEBI" id="CHEBI:57540"/>
        <dbReference type="ChEBI" id="CHEBI:57700"/>
        <dbReference type="ChEBI" id="CHEBI:57945"/>
        <dbReference type="EC" id="1.1.1.31"/>
    </reaction>
</comment>